<evidence type="ECO:0000313" key="4">
    <source>
        <dbReference type="EMBL" id="MBK3516029.1"/>
    </source>
</evidence>
<dbReference type="InterPro" id="IPR001322">
    <property type="entry name" value="Lamin_tail_dom"/>
</dbReference>
<keyword evidence="5" id="KW-1185">Reference proteome</keyword>
<dbReference type="EMBL" id="JAENRR010000002">
    <property type="protein sequence ID" value="MBK3516029.1"/>
    <property type="molecule type" value="Genomic_DNA"/>
</dbReference>
<dbReference type="InterPro" id="IPR026444">
    <property type="entry name" value="Secre_tail"/>
</dbReference>
<dbReference type="PANTHER" id="PTHR37397">
    <property type="entry name" value="SI:CH211-183D21.1"/>
    <property type="match status" value="1"/>
</dbReference>
<comment type="caution">
    <text evidence="4">The sequence shown here is derived from an EMBL/GenBank/DDBJ whole genome shotgun (WGS) entry which is preliminary data.</text>
</comment>
<feature type="region of interest" description="Disordered" evidence="1">
    <location>
        <begin position="158"/>
        <end position="192"/>
    </location>
</feature>
<dbReference type="Proteomes" id="UP000605676">
    <property type="component" value="Unassembled WGS sequence"/>
</dbReference>
<dbReference type="PANTHER" id="PTHR37397:SF1">
    <property type="entry name" value="LTD DOMAIN-CONTAINING PROTEIN"/>
    <property type="match status" value="1"/>
</dbReference>
<feature type="domain" description="LTD" evidence="3">
    <location>
        <begin position="15"/>
        <end position="134"/>
    </location>
</feature>
<dbReference type="Gene3D" id="2.60.40.1260">
    <property type="entry name" value="Lamin Tail domain"/>
    <property type="match status" value="1"/>
</dbReference>
<dbReference type="Pfam" id="PF00932">
    <property type="entry name" value="LTD"/>
    <property type="match status" value="1"/>
</dbReference>
<evidence type="ECO:0000256" key="2">
    <source>
        <dbReference type="SAM" id="SignalP"/>
    </source>
</evidence>
<evidence type="ECO:0000259" key="3">
    <source>
        <dbReference type="PROSITE" id="PS51841"/>
    </source>
</evidence>
<keyword evidence="2" id="KW-0732">Signal</keyword>
<sequence length="272" mass="29528">MKKLLLLPLCLLIVNHSNAQILINEIDPDQTGSDVAEFIELYNSSASSISLDGYELVLYNGSDNASYANYPLDIYSIEANGYFVIGNVAGADISLSSLQNGTDAIALYKDHPNSFTNDTPLTLDNLVDAVVYGNSPNEVLLTLLNADEVQLIDDTETSLQRDTDGAGGARNTSAFVSRTPTPGASNSTATNSYTPKTEKIKVIPNPFYNDIRIESSRKIKAIHLFNAACNQILKNNNSIDGYIETTGLKAGLYILQVDFFDGNTTTQKVIKK</sequence>
<dbReference type="RefSeq" id="WP_200463259.1">
    <property type="nucleotide sequence ID" value="NZ_JAENRR010000002.1"/>
</dbReference>
<dbReference type="PROSITE" id="PS51841">
    <property type="entry name" value="LTD"/>
    <property type="match status" value="1"/>
</dbReference>
<dbReference type="SUPFAM" id="SSF74853">
    <property type="entry name" value="Lamin A/C globular tail domain"/>
    <property type="match status" value="1"/>
</dbReference>
<dbReference type="NCBIfam" id="TIGR04183">
    <property type="entry name" value="Por_Secre_tail"/>
    <property type="match status" value="1"/>
</dbReference>
<protein>
    <submittedName>
        <fullName evidence="4">Lamin tail domain-containing protein</fullName>
    </submittedName>
</protein>
<gene>
    <name evidence="4" type="ORF">JIV24_01670</name>
</gene>
<proteinExistence type="predicted"/>
<evidence type="ECO:0000256" key="1">
    <source>
        <dbReference type="SAM" id="MobiDB-lite"/>
    </source>
</evidence>
<name>A0ABS1HEG2_9BACT</name>
<feature type="compositionally biased region" description="Polar residues" evidence="1">
    <location>
        <begin position="170"/>
        <end position="192"/>
    </location>
</feature>
<feature type="signal peptide" evidence="2">
    <location>
        <begin position="1"/>
        <end position="19"/>
    </location>
</feature>
<reference evidence="4 5" key="1">
    <citation type="submission" date="2021-01" db="EMBL/GenBank/DDBJ databases">
        <title>Carboxyliciviraga sp.nov., isolated from coastal sediments.</title>
        <authorList>
            <person name="Lu D."/>
            <person name="Zhang T."/>
        </authorList>
    </citation>
    <scope>NUCLEOTIDE SEQUENCE [LARGE SCALE GENOMIC DNA]</scope>
    <source>
        <strain evidence="4 5">N1Y132</strain>
    </source>
</reference>
<dbReference type="InterPro" id="IPR036415">
    <property type="entry name" value="Lamin_tail_dom_sf"/>
</dbReference>
<feature type="chain" id="PRO_5046623651" evidence="2">
    <location>
        <begin position="20"/>
        <end position="272"/>
    </location>
</feature>
<organism evidence="4 5">
    <name type="scientific">Carboxylicivirga marina</name>
    <dbReference type="NCBI Taxonomy" id="2800988"/>
    <lineage>
        <taxon>Bacteria</taxon>
        <taxon>Pseudomonadati</taxon>
        <taxon>Bacteroidota</taxon>
        <taxon>Bacteroidia</taxon>
        <taxon>Marinilabiliales</taxon>
        <taxon>Marinilabiliaceae</taxon>
        <taxon>Carboxylicivirga</taxon>
    </lineage>
</organism>
<evidence type="ECO:0000313" key="5">
    <source>
        <dbReference type="Proteomes" id="UP000605676"/>
    </source>
</evidence>
<accession>A0ABS1HEG2</accession>